<evidence type="ECO:0000256" key="2">
    <source>
        <dbReference type="ARBA" id="ARBA00022679"/>
    </source>
</evidence>
<dbReference type="InterPro" id="IPR012791">
    <property type="entry name" value="3-oxoacid_CoA-transf_B"/>
</dbReference>
<dbReference type="PANTHER" id="PTHR13707:SF57">
    <property type="entry name" value="SUCCINYL-COA:3-KETOACID COENZYME A TRANSFERASE SUBUNIT B-RELATED"/>
    <property type="match status" value="1"/>
</dbReference>
<dbReference type="EMBL" id="VUNH01000010">
    <property type="protein sequence ID" value="MST56271.1"/>
    <property type="molecule type" value="Genomic_DNA"/>
</dbReference>
<dbReference type="Pfam" id="PF01144">
    <property type="entry name" value="CoA_trans"/>
    <property type="match status" value="1"/>
</dbReference>
<dbReference type="PANTHER" id="PTHR13707">
    <property type="entry name" value="KETOACID-COENZYME A TRANSFERASE"/>
    <property type="match status" value="1"/>
</dbReference>
<dbReference type="InterPro" id="IPR004165">
    <property type="entry name" value="CoA_trans_fam_I"/>
</dbReference>
<name>A0A6L5YDE2_9BACT</name>
<protein>
    <submittedName>
        <fullName evidence="3">3-oxoacid CoA-transferase subunit B</fullName>
    </submittedName>
</protein>
<dbReference type="SUPFAM" id="SSF100950">
    <property type="entry name" value="NagB/RpiA/CoA transferase-like"/>
    <property type="match status" value="1"/>
</dbReference>
<comment type="caution">
    <text evidence="3">The sequence shown here is derived from an EMBL/GenBank/DDBJ whole genome shotgun (WGS) entry which is preliminary data.</text>
</comment>
<organism evidence="3 4">
    <name type="scientific">Pyramidobacter porci</name>
    <dbReference type="NCBI Taxonomy" id="2605789"/>
    <lineage>
        <taxon>Bacteria</taxon>
        <taxon>Thermotogati</taxon>
        <taxon>Synergistota</taxon>
        <taxon>Synergistia</taxon>
        <taxon>Synergistales</taxon>
        <taxon>Dethiosulfovibrionaceae</taxon>
        <taxon>Pyramidobacter</taxon>
    </lineage>
</organism>
<dbReference type="RefSeq" id="WP_154529351.1">
    <property type="nucleotide sequence ID" value="NZ_VUNH01000010.1"/>
</dbReference>
<evidence type="ECO:0000313" key="4">
    <source>
        <dbReference type="Proteomes" id="UP000473699"/>
    </source>
</evidence>
<keyword evidence="4" id="KW-1185">Reference proteome</keyword>
<dbReference type="Proteomes" id="UP000473699">
    <property type="component" value="Unassembled WGS sequence"/>
</dbReference>
<comment type="similarity">
    <text evidence="1">Belongs to the 3-oxoacid CoA-transferase subunit B family.</text>
</comment>
<accession>A0A6L5YDE2</accession>
<evidence type="ECO:0000313" key="3">
    <source>
        <dbReference type="EMBL" id="MST56271.1"/>
    </source>
</evidence>
<dbReference type="GO" id="GO:0008410">
    <property type="term" value="F:CoA-transferase activity"/>
    <property type="evidence" value="ECO:0007669"/>
    <property type="project" value="InterPro"/>
</dbReference>
<dbReference type="InterPro" id="IPR037171">
    <property type="entry name" value="NagB/RpiA_transferase-like"/>
</dbReference>
<dbReference type="NCBIfam" id="TIGR02428">
    <property type="entry name" value="pcaJ_scoB_fam"/>
    <property type="match status" value="1"/>
</dbReference>
<dbReference type="AlphaFoldDB" id="A0A6L5YDE2"/>
<gene>
    <name evidence="3" type="ORF">FYJ74_09535</name>
</gene>
<dbReference type="SMART" id="SM00882">
    <property type="entry name" value="CoA_trans"/>
    <property type="match status" value="1"/>
</dbReference>
<keyword evidence="2 3" id="KW-0808">Transferase</keyword>
<proteinExistence type="inferred from homology"/>
<evidence type="ECO:0000256" key="1">
    <source>
        <dbReference type="ARBA" id="ARBA00007047"/>
    </source>
</evidence>
<dbReference type="Gene3D" id="3.40.1080.10">
    <property type="entry name" value="Glutaconate Coenzyme A-transferase"/>
    <property type="match status" value="1"/>
</dbReference>
<reference evidence="3 4" key="1">
    <citation type="submission" date="2019-08" db="EMBL/GenBank/DDBJ databases">
        <title>In-depth cultivation of the pig gut microbiome towards novel bacterial diversity and tailored functional studies.</title>
        <authorList>
            <person name="Wylensek D."/>
            <person name="Hitch T.C.A."/>
            <person name="Clavel T."/>
        </authorList>
    </citation>
    <scope>NUCLEOTIDE SEQUENCE [LARGE SCALE GENOMIC DNA]</scope>
    <source>
        <strain evidence="3 4">SM-530-WT-4B</strain>
    </source>
</reference>
<sequence>MLPVLNEDVVRNRIAKRIALEFEDGDVVNLGIGIPTLVSNFVPEGRRLIIQTENGCLGAGPEPEHKDYRFIGAGGRFLTPLPGCSFFGSDMSFGLIRGGHVDATVLGTLEVDQEGDLANWIIPGKLLPGMGGAMDLVVGAKRVIVATTHCDKKGHSKILKKCRLPLTAVGVVSLIVTEFAVFSIKDGRMTLLEIAPEVTKEDVRAHTEADYAEAESITQMKGTEVSETEAVK</sequence>